<evidence type="ECO:0000313" key="2">
    <source>
        <dbReference type="Proteomes" id="UP000094828"/>
    </source>
</evidence>
<sequence length="139" mass="15742">MTTDLRPDELQRELATLSRQLDRSLSASITDIASLLIDFAREEFQQLSTTRRGRSGLTWKPLKRPRAGPIGVLTGELKRSIKLAAKNKRVRKSASVYYTALAARFFERYRKLLPSKVPRDVQARMEAILSEALAKLDSP</sequence>
<accession>A0A1C3E7X4</accession>
<keyword evidence="2" id="KW-1185">Reference proteome</keyword>
<dbReference type="RefSeq" id="WP_068850018.1">
    <property type="nucleotide sequence ID" value="NZ_LYDR01000137.1"/>
</dbReference>
<reference evidence="1 2" key="1">
    <citation type="submission" date="2016-05" db="EMBL/GenBank/DDBJ databases">
        <title>Genomic and physiological characterization of Planctopirus sp. isolated from fresh water lake.</title>
        <authorList>
            <person name="Subhash Y."/>
            <person name="Ramana C."/>
        </authorList>
    </citation>
    <scope>NUCLEOTIDE SEQUENCE [LARGE SCALE GENOMIC DNA]</scope>
    <source>
        <strain evidence="1 2">JC280</strain>
    </source>
</reference>
<evidence type="ECO:0000313" key="1">
    <source>
        <dbReference type="EMBL" id="ODA29259.1"/>
    </source>
</evidence>
<organism evidence="1 2">
    <name type="scientific">Planctopirus hydrillae</name>
    <dbReference type="NCBI Taxonomy" id="1841610"/>
    <lineage>
        <taxon>Bacteria</taxon>
        <taxon>Pseudomonadati</taxon>
        <taxon>Planctomycetota</taxon>
        <taxon>Planctomycetia</taxon>
        <taxon>Planctomycetales</taxon>
        <taxon>Planctomycetaceae</taxon>
        <taxon>Planctopirus</taxon>
    </lineage>
</organism>
<dbReference type="STRING" id="1841610.A6X21_09165"/>
<comment type="caution">
    <text evidence="1">The sequence shown here is derived from an EMBL/GenBank/DDBJ whole genome shotgun (WGS) entry which is preliminary data.</text>
</comment>
<protein>
    <submittedName>
        <fullName evidence="1">Uncharacterized protein</fullName>
    </submittedName>
</protein>
<dbReference type="AlphaFoldDB" id="A0A1C3E7X4"/>
<dbReference type="Proteomes" id="UP000094828">
    <property type="component" value="Unassembled WGS sequence"/>
</dbReference>
<name>A0A1C3E7X4_9PLAN</name>
<gene>
    <name evidence="1" type="ORF">A6X21_09165</name>
</gene>
<proteinExistence type="predicted"/>
<dbReference type="EMBL" id="LYDR01000137">
    <property type="protein sequence ID" value="ODA29259.1"/>
    <property type="molecule type" value="Genomic_DNA"/>
</dbReference>